<keyword evidence="3" id="KW-0489">Methyltransferase</keyword>
<keyword evidence="4" id="KW-1185">Reference proteome</keyword>
<proteinExistence type="predicted"/>
<evidence type="ECO:0000313" key="3">
    <source>
        <dbReference type="EMBL" id="MCZ8535378.1"/>
    </source>
</evidence>
<dbReference type="InterPro" id="IPR041698">
    <property type="entry name" value="Methyltransf_25"/>
</dbReference>
<evidence type="ECO:0000259" key="2">
    <source>
        <dbReference type="Pfam" id="PF13649"/>
    </source>
</evidence>
<dbReference type="PANTHER" id="PTHR43861">
    <property type="entry name" value="TRANS-ACONITATE 2-METHYLTRANSFERASE-RELATED"/>
    <property type="match status" value="1"/>
</dbReference>
<dbReference type="Gene3D" id="3.40.50.150">
    <property type="entry name" value="Vaccinia Virus protein VP39"/>
    <property type="match status" value="1"/>
</dbReference>
<comment type="caution">
    <text evidence="3">The sequence shown here is derived from an EMBL/GenBank/DDBJ whole genome shotgun (WGS) entry which is preliminary data.</text>
</comment>
<dbReference type="GO" id="GO:0008168">
    <property type="term" value="F:methyltransferase activity"/>
    <property type="evidence" value="ECO:0007669"/>
    <property type="project" value="UniProtKB-KW"/>
</dbReference>
<feature type="domain" description="Methyltransferase" evidence="2">
    <location>
        <begin position="39"/>
        <end position="131"/>
    </location>
</feature>
<dbReference type="Gene3D" id="2.20.25.110">
    <property type="entry name" value="S-adenosyl-L-methionine-dependent methyltransferases"/>
    <property type="match status" value="1"/>
</dbReference>
<name>A0A9X3LCF4_9BACI</name>
<reference evidence="3" key="1">
    <citation type="submission" date="2022-05" db="EMBL/GenBank/DDBJ databases">
        <authorList>
            <person name="Colautti A."/>
            <person name="Iacumin L."/>
        </authorList>
    </citation>
    <scope>NUCLEOTIDE SEQUENCE</scope>
    <source>
        <strain evidence="3">DSM 30747</strain>
    </source>
</reference>
<organism evidence="3 4">
    <name type="scientific">Psychrobacillus psychrodurans</name>
    <dbReference type="NCBI Taxonomy" id="126157"/>
    <lineage>
        <taxon>Bacteria</taxon>
        <taxon>Bacillati</taxon>
        <taxon>Bacillota</taxon>
        <taxon>Bacilli</taxon>
        <taxon>Bacillales</taxon>
        <taxon>Bacillaceae</taxon>
        <taxon>Psychrobacillus</taxon>
    </lineage>
</organism>
<dbReference type="InterPro" id="IPR029063">
    <property type="entry name" value="SAM-dependent_MTases_sf"/>
</dbReference>
<dbReference type="RefSeq" id="WP_269923352.1">
    <property type="nucleotide sequence ID" value="NZ_JAMKBI010000021.1"/>
</dbReference>
<protein>
    <submittedName>
        <fullName evidence="3">Class I SAM-dependent methyltransferase</fullName>
    </submittedName>
</protein>
<sequence length="246" mass="28157">MIEEVGKKMIPLVYDQVNGWGKDDEFFLALLKKINVKTIADLGCGTGRLTTHFAKADYQITAIDPNEEAIEYAKSKEYPGEVRWIIGDSTNLQTNAFEAIIMTANVTQVFLTEESWENVVADAYRALKPGGHFIFDTRNPLAKAWEQWEKDTVPGFATDLVNGEPLEIWTQYEGLVDDVFTFYETVKKARTGEVVIHEKMQLIFRTQETIYESLKKADFSQIQVYGDWEFKQANSQTKSFIFHGIK</sequence>
<evidence type="ECO:0000313" key="4">
    <source>
        <dbReference type="Proteomes" id="UP001152172"/>
    </source>
</evidence>
<keyword evidence="1" id="KW-0808">Transferase</keyword>
<dbReference type="EMBL" id="JAMKBI010000021">
    <property type="protein sequence ID" value="MCZ8535378.1"/>
    <property type="molecule type" value="Genomic_DNA"/>
</dbReference>
<gene>
    <name evidence="3" type="ORF">M9R61_18930</name>
</gene>
<dbReference type="SUPFAM" id="SSF53335">
    <property type="entry name" value="S-adenosyl-L-methionine-dependent methyltransferases"/>
    <property type="match status" value="1"/>
</dbReference>
<dbReference type="CDD" id="cd02440">
    <property type="entry name" value="AdoMet_MTases"/>
    <property type="match status" value="1"/>
</dbReference>
<dbReference type="Pfam" id="PF13649">
    <property type="entry name" value="Methyltransf_25"/>
    <property type="match status" value="1"/>
</dbReference>
<dbReference type="GO" id="GO:0032259">
    <property type="term" value="P:methylation"/>
    <property type="evidence" value="ECO:0007669"/>
    <property type="project" value="UniProtKB-KW"/>
</dbReference>
<accession>A0A9X3LCF4</accession>
<dbReference type="AlphaFoldDB" id="A0A9X3LCF4"/>
<dbReference type="Proteomes" id="UP001152172">
    <property type="component" value="Unassembled WGS sequence"/>
</dbReference>
<evidence type="ECO:0000256" key="1">
    <source>
        <dbReference type="ARBA" id="ARBA00022679"/>
    </source>
</evidence>